<sequence>MATSPPASNLQTRPRVTPFRCILRLRDRLELFLERFVDGDPTAQTEFEIYKADRDRTWVEKDVKSKNVLAATVAISTINGPTDKPPAENPVSSGVESVSPKNHVDGKIGLNVPKTRDRDKGKEKALYPADDANTGQASRAAESSTARRETSAPQLPNISRSSTFSSFVESTLGEHRRRKRKRSDARPGYFDPGLLPQEPSRGEKATVTGAEDGDRLEMNVPVELERRSRTVPIGTAK</sequence>
<gene>
    <name evidence="2" type="ORF">CI238_05341</name>
</gene>
<comment type="caution">
    <text evidence="2">The sequence shown here is derived from an EMBL/GenBank/DDBJ whole genome shotgun (WGS) entry which is preliminary data.</text>
</comment>
<evidence type="ECO:0000256" key="1">
    <source>
        <dbReference type="SAM" id="MobiDB-lite"/>
    </source>
</evidence>
<dbReference type="EMBL" id="LFIW01001266">
    <property type="protein sequence ID" value="KZL82884.1"/>
    <property type="molecule type" value="Genomic_DNA"/>
</dbReference>
<evidence type="ECO:0000313" key="3">
    <source>
        <dbReference type="Proteomes" id="UP000076584"/>
    </source>
</evidence>
<reference evidence="2 3" key="1">
    <citation type="submission" date="2015-06" db="EMBL/GenBank/DDBJ databases">
        <title>Survival trade-offs in plant roots during colonization by closely related pathogenic and mutualistic fungi.</title>
        <authorList>
            <person name="Hacquard S."/>
            <person name="Kracher B."/>
            <person name="Hiruma K."/>
            <person name="Weinman A."/>
            <person name="Muench P."/>
            <person name="Garrido Oter R."/>
            <person name="Ver Loren van Themaat E."/>
            <person name="Dallerey J.-F."/>
            <person name="Damm U."/>
            <person name="Henrissat B."/>
            <person name="Lespinet O."/>
            <person name="Thon M."/>
            <person name="Kemen E."/>
            <person name="McHardy A.C."/>
            <person name="Schulze-Lefert P."/>
            <person name="O'Connell R.J."/>
        </authorList>
    </citation>
    <scope>NUCLEOTIDE SEQUENCE [LARGE SCALE GENOMIC DNA]</scope>
    <source>
        <strain evidence="2 3">MAFF 238704</strain>
    </source>
</reference>
<feature type="compositionally biased region" description="Basic and acidic residues" evidence="1">
    <location>
        <begin position="114"/>
        <end position="125"/>
    </location>
</feature>
<dbReference type="OrthoDB" id="4849892at2759"/>
<feature type="compositionally biased region" description="Basic and acidic residues" evidence="1">
    <location>
        <begin position="212"/>
        <end position="228"/>
    </location>
</feature>
<organism evidence="2 3">
    <name type="scientific">Colletotrichum incanum</name>
    <name type="common">Soybean anthracnose fungus</name>
    <dbReference type="NCBI Taxonomy" id="1573173"/>
    <lineage>
        <taxon>Eukaryota</taxon>
        <taxon>Fungi</taxon>
        <taxon>Dikarya</taxon>
        <taxon>Ascomycota</taxon>
        <taxon>Pezizomycotina</taxon>
        <taxon>Sordariomycetes</taxon>
        <taxon>Hypocreomycetidae</taxon>
        <taxon>Glomerellales</taxon>
        <taxon>Glomerellaceae</taxon>
        <taxon>Colletotrichum</taxon>
        <taxon>Colletotrichum spaethianum species complex</taxon>
    </lineage>
</organism>
<name>A0A167CQ53_COLIC</name>
<proteinExistence type="predicted"/>
<evidence type="ECO:0000313" key="2">
    <source>
        <dbReference type="EMBL" id="KZL82884.1"/>
    </source>
</evidence>
<feature type="region of interest" description="Disordered" evidence="1">
    <location>
        <begin position="78"/>
        <end position="237"/>
    </location>
</feature>
<dbReference type="AlphaFoldDB" id="A0A167CQ53"/>
<feature type="compositionally biased region" description="Polar residues" evidence="1">
    <location>
        <begin position="90"/>
        <end position="100"/>
    </location>
</feature>
<feature type="compositionally biased region" description="Low complexity" evidence="1">
    <location>
        <begin position="159"/>
        <end position="171"/>
    </location>
</feature>
<keyword evidence="3" id="KW-1185">Reference proteome</keyword>
<accession>A0A167CQ53</accession>
<dbReference type="Proteomes" id="UP000076584">
    <property type="component" value="Unassembled WGS sequence"/>
</dbReference>
<protein>
    <submittedName>
        <fullName evidence="2">Uncharacterized protein</fullName>
    </submittedName>
</protein>